<dbReference type="InParanoid" id="A0A3N4L4S7"/>
<feature type="non-terminal residue" evidence="2">
    <location>
        <position position="1"/>
    </location>
</feature>
<dbReference type="OrthoDB" id="5424022at2759"/>
<sequence>LGSAGSNKSIILKENRSRSGIYILINLLNDKVYIGSAQNISKRFNQYFNPNYLERNTSYAYLSSSIKTRI</sequence>
<keyword evidence="3" id="KW-1185">Reference proteome</keyword>
<evidence type="ECO:0000259" key="1">
    <source>
        <dbReference type="PROSITE" id="PS50164"/>
    </source>
</evidence>
<protein>
    <recommendedName>
        <fullName evidence="1">GIY-YIG domain-containing protein</fullName>
    </recommendedName>
</protein>
<accession>A0A3N4L4S7</accession>
<reference evidence="2 3" key="1">
    <citation type="journal article" date="2018" name="Nat. Ecol. Evol.">
        <title>Pezizomycetes genomes reveal the molecular basis of ectomycorrhizal truffle lifestyle.</title>
        <authorList>
            <person name="Murat C."/>
            <person name="Payen T."/>
            <person name="Noel B."/>
            <person name="Kuo A."/>
            <person name="Morin E."/>
            <person name="Chen J."/>
            <person name="Kohler A."/>
            <person name="Krizsan K."/>
            <person name="Balestrini R."/>
            <person name="Da Silva C."/>
            <person name="Montanini B."/>
            <person name="Hainaut M."/>
            <person name="Levati E."/>
            <person name="Barry K.W."/>
            <person name="Belfiori B."/>
            <person name="Cichocki N."/>
            <person name="Clum A."/>
            <person name="Dockter R.B."/>
            <person name="Fauchery L."/>
            <person name="Guy J."/>
            <person name="Iotti M."/>
            <person name="Le Tacon F."/>
            <person name="Lindquist E.A."/>
            <person name="Lipzen A."/>
            <person name="Malagnac F."/>
            <person name="Mello A."/>
            <person name="Molinier V."/>
            <person name="Miyauchi S."/>
            <person name="Poulain J."/>
            <person name="Riccioni C."/>
            <person name="Rubini A."/>
            <person name="Sitrit Y."/>
            <person name="Splivallo R."/>
            <person name="Traeger S."/>
            <person name="Wang M."/>
            <person name="Zifcakova L."/>
            <person name="Wipf D."/>
            <person name="Zambonelli A."/>
            <person name="Paolocci F."/>
            <person name="Nowrousian M."/>
            <person name="Ottonello S."/>
            <person name="Baldrian P."/>
            <person name="Spatafora J.W."/>
            <person name="Henrissat B."/>
            <person name="Nagy L.G."/>
            <person name="Aury J.M."/>
            <person name="Wincker P."/>
            <person name="Grigoriev I.V."/>
            <person name="Bonfante P."/>
            <person name="Martin F.M."/>
        </authorList>
    </citation>
    <scope>NUCLEOTIDE SEQUENCE [LARGE SCALE GENOMIC DNA]</scope>
    <source>
        <strain evidence="2 3">ATCC MYA-4762</strain>
    </source>
</reference>
<dbReference type="PROSITE" id="PS50164">
    <property type="entry name" value="GIY_YIG"/>
    <property type="match status" value="1"/>
</dbReference>
<dbReference type="InterPro" id="IPR035901">
    <property type="entry name" value="GIY-YIG_endonuc_sf"/>
</dbReference>
<dbReference type="SUPFAM" id="SSF82771">
    <property type="entry name" value="GIY-YIG endonuclease"/>
    <property type="match status" value="1"/>
</dbReference>
<proteinExistence type="predicted"/>
<name>A0A3N4L4S7_9PEZI</name>
<evidence type="ECO:0000313" key="2">
    <source>
        <dbReference type="EMBL" id="RPB17853.1"/>
    </source>
</evidence>
<dbReference type="Proteomes" id="UP000267821">
    <property type="component" value="Unassembled WGS sequence"/>
</dbReference>
<dbReference type="InterPro" id="IPR000305">
    <property type="entry name" value="GIY-YIG_endonuc"/>
</dbReference>
<dbReference type="Gene3D" id="3.40.1440.10">
    <property type="entry name" value="GIY-YIG endonuclease"/>
    <property type="match status" value="1"/>
</dbReference>
<gene>
    <name evidence="2" type="ORF">L211DRAFT_528344</name>
</gene>
<dbReference type="AlphaFoldDB" id="A0A3N4L4S7"/>
<dbReference type="Pfam" id="PF01541">
    <property type="entry name" value="GIY-YIG"/>
    <property type="match status" value="1"/>
</dbReference>
<organism evidence="2 3">
    <name type="scientific">Terfezia boudieri ATCC MYA-4762</name>
    <dbReference type="NCBI Taxonomy" id="1051890"/>
    <lineage>
        <taxon>Eukaryota</taxon>
        <taxon>Fungi</taxon>
        <taxon>Dikarya</taxon>
        <taxon>Ascomycota</taxon>
        <taxon>Pezizomycotina</taxon>
        <taxon>Pezizomycetes</taxon>
        <taxon>Pezizales</taxon>
        <taxon>Pezizaceae</taxon>
        <taxon>Terfezia</taxon>
    </lineage>
</organism>
<evidence type="ECO:0000313" key="3">
    <source>
        <dbReference type="Proteomes" id="UP000267821"/>
    </source>
</evidence>
<dbReference type="EMBL" id="ML122012">
    <property type="protein sequence ID" value="RPB17853.1"/>
    <property type="molecule type" value="Genomic_DNA"/>
</dbReference>
<feature type="domain" description="GIY-YIG" evidence="1">
    <location>
        <begin position="17"/>
        <end position="70"/>
    </location>
</feature>